<evidence type="ECO:0000256" key="3">
    <source>
        <dbReference type="ARBA" id="ARBA00022676"/>
    </source>
</evidence>
<dbReference type="Pfam" id="PF19320">
    <property type="entry name" value="GlfT2_domain3"/>
    <property type="match status" value="1"/>
</dbReference>
<comment type="pathway">
    <text evidence="1">Cell wall biogenesis; cell wall polysaccharide biosynthesis.</text>
</comment>
<proteinExistence type="inferred from homology"/>
<keyword evidence="9" id="KW-1185">Reference proteome</keyword>
<keyword evidence="3" id="KW-0328">Glycosyltransferase</keyword>
<dbReference type="RefSeq" id="WP_344204028.1">
    <property type="nucleotide sequence ID" value="NZ_BAAAME010000010.1"/>
</dbReference>
<dbReference type="Pfam" id="PF17994">
    <property type="entry name" value="Glft2_N"/>
    <property type="match status" value="1"/>
</dbReference>
<feature type="region of interest" description="Disordered" evidence="5">
    <location>
        <begin position="514"/>
        <end position="539"/>
    </location>
</feature>
<name>A0ABP4WHX6_9ACTN</name>
<gene>
    <name evidence="8" type="ORF">GCM10009710_35550</name>
</gene>
<comment type="caution">
    <text evidence="8">The sequence shown here is derived from an EMBL/GenBank/DDBJ whole genome shotgun (WGS) entry which is preliminary data.</text>
</comment>
<evidence type="ECO:0000259" key="7">
    <source>
        <dbReference type="Pfam" id="PF19320"/>
    </source>
</evidence>
<dbReference type="PANTHER" id="PTHR43179:SF12">
    <property type="entry name" value="GALACTOFURANOSYLTRANSFERASE GLFT2"/>
    <property type="match status" value="1"/>
</dbReference>
<organism evidence="8 9">
    <name type="scientific">Aeromicrobium alkaliterrae</name>
    <dbReference type="NCBI Taxonomy" id="302168"/>
    <lineage>
        <taxon>Bacteria</taxon>
        <taxon>Bacillati</taxon>
        <taxon>Actinomycetota</taxon>
        <taxon>Actinomycetes</taxon>
        <taxon>Propionibacteriales</taxon>
        <taxon>Nocardioidaceae</taxon>
        <taxon>Aeromicrobium</taxon>
    </lineage>
</organism>
<dbReference type="PANTHER" id="PTHR43179">
    <property type="entry name" value="RHAMNOSYLTRANSFERASE WBBL"/>
    <property type="match status" value="1"/>
</dbReference>
<reference evidence="9" key="1">
    <citation type="journal article" date="2019" name="Int. J. Syst. Evol. Microbiol.">
        <title>The Global Catalogue of Microorganisms (GCM) 10K type strain sequencing project: providing services to taxonomists for standard genome sequencing and annotation.</title>
        <authorList>
            <consortium name="The Broad Institute Genomics Platform"/>
            <consortium name="The Broad Institute Genome Sequencing Center for Infectious Disease"/>
            <person name="Wu L."/>
            <person name="Ma J."/>
        </authorList>
    </citation>
    <scope>NUCLEOTIDE SEQUENCE [LARGE SCALE GENOMIC DNA]</scope>
    <source>
        <strain evidence="9">JCM 13518</strain>
    </source>
</reference>
<comment type="similarity">
    <text evidence="2">Belongs to the glycosyltransferase 2 family.</text>
</comment>
<feature type="domain" description="Galactofuranosyltransferase GlfT2 N-terminal" evidence="6">
    <location>
        <begin position="71"/>
        <end position="181"/>
    </location>
</feature>
<dbReference type="SUPFAM" id="SSF53448">
    <property type="entry name" value="Nucleotide-diphospho-sugar transferases"/>
    <property type="match status" value="1"/>
</dbReference>
<dbReference type="EMBL" id="BAAAME010000010">
    <property type="protein sequence ID" value="GAA1752751.1"/>
    <property type="molecule type" value="Genomic_DNA"/>
</dbReference>
<accession>A0ABP4WHX6</accession>
<dbReference type="Gene3D" id="3.90.550.60">
    <property type="match status" value="1"/>
</dbReference>
<dbReference type="Proteomes" id="UP001501057">
    <property type="component" value="Unassembled WGS sequence"/>
</dbReference>
<protein>
    <submittedName>
        <fullName evidence="8">Glycosyltransferase</fullName>
    </submittedName>
</protein>
<dbReference type="InterPro" id="IPR045699">
    <property type="entry name" value="GlfT2_C"/>
</dbReference>
<evidence type="ECO:0000259" key="6">
    <source>
        <dbReference type="Pfam" id="PF17994"/>
    </source>
</evidence>
<feature type="domain" description="Galactofuranosyltransferase-2 C-terminal" evidence="7">
    <location>
        <begin position="462"/>
        <end position="655"/>
    </location>
</feature>
<evidence type="ECO:0000313" key="8">
    <source>
        <dbReference type="EMBL" id="GAA1752751.1"/>
    </source>
</evidence>
<dbReference type="Pfam" id="PF13641">
    <property type="entry name" value="Glyco_tranf_2_3"/>
    <property type="match status" value="1"/>
</dbReference>
<evidence type="ECO:0000256" key="2">
    <source>
        <dbReference type="ARBA" id="ARBA00006739"/>
    </source>
</evidence>
<dbReference type="InterPro" id="IPR029044">
    <property type="entry name" value="Nucleotide-diphossugar_trans"/>
</dbReference>
<evidence type="ECO:0000256" key="4">
    <source>
        <dbReference type="ARBA" id="ARBA00022679"/>
    </source>
</evidence>
<dbReference type="InterPro" id="IPR040492">
    <property type="entry name" value="GlfT2_N"/>
</dbReference>
<sequence>MGKTVTAEATQTTVIQKIVFPPSTALDAAALYVDTGEAITLRPPPKDPSVRKSNDVLVSLTQAGGDAHLEDFLSRRSIVVRAGNRISLASMFNAFPASYWRRWTTVDSITLRVRTSGEGSLLLMKSNARGTLQLLESHRLEGTTETVTEISLAPFGDGGWLWFDLVAGESDLVLEEAAWTAETPPVERPRVMIQMTTMDKPDYCVGNLQRLGAEPEVLELVDQILIVDQGRKKVADEDGFTEAAAALGGRLRIIDQSNIGGSGGFARGMYEALEEDYDYVLLMDDDVEVETESLPRMVAMAQLAKKPTIIGGLMYDLYNRSMLHTLGEGINPWRFFWNNAHETMEYAHDFAASNLRQTPWLHRRFDVDYNAWWMCLIPTAVIREVGLGLPVFIKWDDAEFGVRAKEHGFPTVTMPGTGVWHVSWVDKDDTVGWQAYFHARNRVVAALLHSPYGQGGRVPRELFAHSVRHLLSLQYGTVALRNLAIADVLKGPEVLPTLLATRLPEIRDELKRHSDSQMVSDLDELPPPGMSKPPRRGRAFSKPPRALLAPWAMKNFVRQAFAEVGEEQVARPQAHLPHQDNAFWRISQFDSALVSNAEGTAVSWYRRDPRKLRSMLGEAALLHRRLHQEWETLSQQYRAALPDLTSPDAWGKIFAEHTSADTRY</sequence>
<evidence type="ECO:0000256" key="5">
    <source>
        <dbReference type="SAM" id="MobiDB-lite"/>
    </source>
</evidence>
<evidence type="ECO:0000256" key="1">
    <source>
        <dbReference type="ARBA" id="ARBA00004776"/>
    </source>
</evidence>
<keyword evidence="4" id="KW-0808">Transferase</keyword>
<evidence type="ECO:0000313" key="9">
    <source>
        <dbReference type="Proteomes" id="UP001501057"/>
    </source>
</evidence>